<organism evidence="1 2">
    <name type="scientific">Blautia wexlerae</name>
    <dbReference type="NCBI Taxonomy" id="418240"/>
    <lineage>
        <taxon>Bacteria</taxon>
        <taxon>Bacillati</taxon>
        <taxon>Bacillota</taxon>
        <taxon>Clostridia</taxon>
        <taxon>Lachnospirales</taxon>
        <taxon>Lachnospiraceae</taxon>
        <taxon>Blautia</taxon>
    </lineage>
</organism>
<comment type="caution">
    <text evidence="1">The sequence shown here is derived from an EMBL/GenBank/DDBJ whole genome shotgun (WGS) entry which is preliminary data.</text>
</comment>
<gene>
    <name evidence="1" type="ORF">GT712_19220</name>
</gene>
<reference evidence="1 2" key="1">
    <citation type="journal article" date="2019" name="Nat. Med.">
        <title>A library of human gut bacterial isolates paired with longitudinal multiomics data enables mechanistic microbiome research.</title>
        <authorList>
            <person name="Poyet M."/>
            <person name="Groussin M."/>
            <person name="Gibbons S.M."/>
            <person name="Avila-Pacheco J."/>
            <person name="Jiang X."/>
            <person name="Kearney S.M."/>
            <person name="Perrotta A.R."/>
            <person name="Berdy B."/>
            <person name="Zhao S."/>
            <person name="Lieberman T.D."/>
            <person name="Swanson P.K."/>
            <person name="Smith M."/>
            <person name="Roesemann S."/>
            <person name="Alexander J.E."/>
            <person name="Rich S.A."/>
            <person name="Livny J."/>
            <person name="Vlamakis H."/>
            <person name="Clish C."/>
            <person name="Bullock K."/>
            <person name="Deik A."/>
            <person name="Scott J."/>
            <person name="Pierce K.A."/>
            <person name="Xavier R.J."/>
            <person name="Alm E.J."/>
        </authorList>
    </citation>
    <scope>NUCLEOTIDE SEQUENCE [LARGE SCALE GENOMIC DNA]</scope>
    <source>
        <strain evidence="1 2">BIOML-A12</strain>
    </source>
</reference>
<dbReference type="RefSeq" id="WP_008703986.1">
    <property type="nucleotide sequence ID" value="NZ_JAQKQS010000056.1"/>
</dbReference>
<name>A0A6L8XYR1_9FIRM</name>
<evidence type="ECO:0000313" key="2">
    <source>
        <dbReference type="Proteomes" id="UP000477156"/>
    </source>
</evidence>
<accession>A0A6L8XYR1</accession>
<proteinExistence type="predicted"/>
<dbReference type="EMBL" id="WWVF01000071">
    <property type="protein sequence ID" value="MZS91109.1"/>
    <property type="molecule type" value="Genomic_DNA"/>
</dbReference>
<protein>
    <submittedName>
        <fullName evidence="1">Uncharacterized protein</fullName>
    </submittedName>
</protein>
<dbReference type="AlphaFoldDB" id="A0A6L8XYR1"/>
<evidence type="ECO:0000313" key="1">
    <source>
        <dbReference type="EMBL" id="MZS91109.1"/>
    </source>
</evidence>
<sequence>MTENVEFADRFMNKNGSLRKTPLKKKRAISKLEFFIPEYEYRRLKKMKDPIETLERPVEHMTVYRNDGSSVTLTAENGRVSIVDSREKNVRHIIEADYFVSKIL</sequence>
<dbReference type="Proteomes" id="UP000477156">
    <property type="component" value="Unassembled WGS sequence"/>
</dbReference>